<evidence type="ECO:0000313" key="5">
    <source>
        <dbReference type="EMBL" id="SUQ63088.1"/>
    </source>
</evidence>
<evidence type="ECO:0000256" key="2">
    <source>
        <dbReference type="ARBA" id="ARBA00023276"/>
    </source>
</evidence>
<dbReference type="PANTHER" id="PTHR47199">
    <property type="entry name" value="PHOTOSYSTEM II STABILITY/ASSEMBLY FACTOR HCF136, CHLOROPLASTIC"/>
    <property type="match status" value="1"/>
</dbReference>
<feature type="signal peptide" evidence="3">
    <location>
        <begin position="1"/>
        <end position="23"/>
    </location>
</feature>
<dbReference type="Proteomes" id="UP000255177">
    <property type="component" value="Unassembled WGS sequence"/>
</dbReference>
<name>A0A380T0P1_9PSED</name>
<sequence>MDMFKRCSVLLLAWAALQGAVQAEPYVDVLDLPALPSALAASSALRDVTRAGARMVAVGPRGHILYSDDHGSHWQQAQVPVSADLNALTFATPELGWAVGNDGVILHSRDGGLSWEKQLDGRVLGDQVLAYYQAKALAAPADPVWASWVGEGERLVAEGADKPLLDVWFADARHGYAVGVFNLLLHTRDGGQHWTPWLERSDNPQGLHLTGLASVDGALYISGEQGLLLKLSADGERFQRLSTPYAGTYFGVIGKPGTLLAYGLRGHVLRSTDGGAQWQAVKTDLTSSITAASLDASGRFWLASQAGDLLVSGDDGASFSPVAQTQRAPVSGAAFDSAADLVLVGERGIRTLALEQPQQP</sequence>
<feature type="chain" id="PRO_5017012217" evidence="3">
    <location>
        <begin position="24"/>
        <end position="360"/>
    </location>
</feature>
<keyword evidence="2" id="KW-0604">Photosystem II</keyword>
<accession>A0A380T0P1</accession>
<dbReference type="InterPro" id="IPR036278">
    <property type="entry name" value="Sialidase_sf"/>
</dbReference>
<evidence type="ECO:0000256" key="1">
    <source>
        <dbReference type="ARBA" id="ARBA00022531"/>
    </source>
</evidence>
<dbReference type="InterPro" id="IPR028203">
    <property type="entry name" value="PSII_CF48-like_dom"/>
</dbReference>
<feature type="domain" description="Photosynthesis system II assembly factor Ycf48/Hcf136-like" evidence="4">
    <location>
        <begin position="161"/>
        <end position="299"/>
    </location>
</feature>
<protein>
    <submittedName>
        <fullName evidence="5">Ycf48-like protein</fullName>
    </submittedName>
</protein>
<evidence type="ECO:0000313" key="6">
    <source>
        <dbReference type="Proteomes" id="UP000255177"/>
    </source>
</evidence>
<dbReference type="AlphaFoldDB" id="A0A380T0P1"/>
<keyword evidence="6" id="KW-1185">Reference proteome</keyword>
<dbReference type="Gene3D" id="2.130.10.10">
    <property type="entry name" value="YVTN repeat-like/Quinoprotein amine dehydrogenase"/>
    <property type="match status" value="2"/>
</dbReference>
<dbReference type="InterPro" id="IPR015943">
    <property type="entry name" value="WD40/YVTN_repeat-like_dom_sf"/>
</dbReference>
<dbReference type="CDD" id="cd15482">
    <property type="entry name" value="Sialidase_non-viral"/>
    <property type="match status" value="1"/>
</dbReference>
<feature type="domain" description="Photosynthesis system II assembly factor Ycf48/Hcf136-like" evidence="4">
    <location>
        <begin position="58"/>
        <end position="125"/>
    </location>
</feature>
<dbReference type="EMBL" id="UIDD01000007">
    <property type="protein sequence ID" value="SUQ63088.1"/>
    <property type="molecule type" value="Genomic_DNA"/>
</dbReference>
<proteinExistence type="predicted"/>
<reference evidence="6" key="1">
    <citation type="submission" date="2018-07" db="EMBL/GenBank/DDBJ databases">
        <authorList>
            <person name="Blom J."/>
        </authorList>
    </citation>
    <scope>NUCLEOTIDE SEQUENCE [LARGE SCALE GENOMIC DNA]</scope>
    <source>
        <strain evidence="6">CCOS 864</strain>
    </source>
</reference>
<evidence type="ECO:0000259" key="4">
    <source>
        <dbReference type="Pfam" id="PF14870"/>
    </source>
</evidence>
<dbReference type="GO" id="GO:0015979">
    <property type="term" value="P:photosynthesis"/>
    <property type="evidence" value="ECO:0007669"/>
    <property type="project" value="UniProtKB-KW"/>
</dbReference>
<dbReference type="Pfam" id="PF14870">
    <property type="entry name" value="PSII_BNR"/>
    <property type="match status" value="2"/>
</dbReference>
<keyword evidence="3" id="KW-0732">Signal</keyword>
<dbReference type="GO" id="GO:0009523">
    <property type="term" value="C:photosystem II"/>
    <property type="evidence" value="ECO:0007669"/>
    <property type="project" value="UniProtKB-KW"/>
</dbReference>
<dbReference type="SUPFAM" id="SSF50939">
    <property type="entry name" value="Sialidases"/>
    <property type="match status" value="1"/>
</dbReference>
<evidence type="ECO:0000256" key="3">
    <source>
        <dbReference type="SAM" id="SignalP"/>
    </source>
</evidence>
<organism evidence="5 6">
    <name type="scientific">Pseudomonas wadenswilerensis</name>
    <dbReference type="NCBI Taxonomy" id="1785161"/>
    <lineage>
        <taxon>Bacteria</taxon>
        <taxon>Pseudomonadati</taxon>
        <taxon>Pseudomonadota</taxon>
        <taxon>Gammaproteobacteria</taxon>
        <taxon>Pseudomonadales</taxon>
        <taxon>Pseudomonadaceae</taxon>
        <taxon>Pseudomonas</taxon>
    </lineage>
</organism>
<keyword evidence="1" id="KW-0602">Photosynthesis</keyword>
<dbReference type="RefSeq" id="WP_115086665.1">
    <property type="nucleotide sequence ID" value="NZ_CBCSFG010000023.1"/>
</dbReference>
<gene>
    <name evidence="5" type="ORF">CCOS864_02538</name>
</gene>
<dbReference type="PANTHER" id="PTHR47199:SF2">
    <property type="entry name" value="PHOTOSYSTEM II STABILITY_ASSEMBLY FACTOR HCF136, CHLOROPLASTIC"/>
    <property type="match status" value="1"/>
</dbReference>